<sequence length="79" mass="9294">MKVRLAMQAKEYISVSAENSMLQDAYQDLFRSKLEQRDVTSPSQLDDQQLSEFFREVSADWKIQKAQMYKEGKISKEQL</sequence>
<organism evidence="1 2">
    <name type="scientific">Erwinia phage vB_EamM_Yoloswag</name>
    <dbReference type="NCBI Taxonomy" id="1958956"/>
    <lineage>
        <taxon>Viruses</taxon>
        <taxon>Duplodnaviria</taxon>
        <taxon>Heunggongvirae</taxon>
        <taxon>Uroviricota</taxon>
        <taxon>Caudoviricetes</taxon>
        <taxon>Yoloswagvirus</taxon>
        <taxon>Yoloswagvirus yoloswag</taxon>
    </lineage>
</organism>
<accession>A0A1S6L2Z6</accession>
<keyword evidence="2" id="KW-1185">Reference proteome</keyword>
<dbReference type="EMBL" id="KY448244">
    <property type="protein sequence ID" value="AQT28552.1"/>
    <property type="molecule type" value="Genomic_DNA"/>
</dbReference>
<reference evidence="1 2" key="1">
    <citation type="submission" date="2017-01" db="EMBL/GenBank/DDBJ databases">
        <authorList>
            <person name="Mah S.A."/>
            <person name="Swanson W.J."/>
            <person name="Moy G.W."/>
            <person name="Vacquier V.D."/>
        </authorList>
    </citation>
    <scope>NUCLEOTIDE SEQUENCE [LARGE SCALE GENOMIC DNA]</scope>
</reference>
<proteinExistence type="predicted"/>
<protein>
    <submittedName>
        <fullName evidence="1">Uncharacterized protein</fullName>
    </submittedName>
</protein>
<evidence type="ECO:0000313" key="2">
    <source>
        <dbReference type="Proteomes" id="UP000221250"/>
    </source>
</evidence>
<gene>
    <name evidence="1" type="ORF">YOLOSWAG_69</name>
</gene>
<evidence type="ECO:0000313" key="1">
    <source>
        <dbReference type="EMBL" id="AQT28552.1"/>
    </source>
</evidence>
<name>A0A1S6L2Z6_9CAUD</name>
<dbReference type="Proteomes" id="UP000221250">
    <property type="component" value="Segment"/>
</dbReference>